<keyword evidence="4" id="KW-0249">Electron transport</keyword>
<keyword evidence="2" id="KW-1003">Cell membrane</keyword>
<dbReference type="InterPro" id="IPR050183">
    <property type="entry name" value="DsbB"/>
</dbReference>
<dbReference type="eggNOG" id="COG1495">
    <property type="taxonomic scope" value="Bacteria"/>
</dbReference>
<evidence type="ECO:0000256" key="5">
    <source>
        <dbReference type="ARBA" id="ARBA00022989"/>
    </source>
</evidence>
<evidence type="ECO:0000256" key="7">
    <source>
        <dbReference type="ARBA" id="ARBA00023284"/>
    </source>
</evidence>
<dbReference type="KEGG" id="dno:DNO_0666"/>
<dbReference type="PANTHER" id="PTHR36570">
    <property type="entry name" value="DISULFIDE BOND FORMATION PROTEIN B"/>
    <property type="match status" value="1"/>
</dbReference>
<keyword evidence="7" id="KW-0676">Redox-active center</keyword>
<keyword evidence="10" id="KW-1185">Reference proteome</keyword>
<keyword evidence="3 8" id="KW-0812">Transmembrane</keyword>
<reference evidence="9 10" key="1">
    <citation type="journal article" date="2007" name="Nat. Biotechnol.">
        <title>Genome sequence and identification of candidate vaccine antigens from the animal pathogen Dichelobacter nodosus.</title>
        <authorList>
            <person name="Myers G.S."/>
            <person name="Parker D."/>
            <person name="Al-Hasani K."/>
            <person name="Kennan R.M."/>
            <person name="Seemann T."/>
            <person name="Ren Q."/>
            <person name="Badger J.H."/>
            <person name="Selengut J.D."/>
            <person name="Deboy R.T."/>
            <person name="Tettelin H."/>
            <person name="Boyce J.D."/>
            <person name="McCarl V.P."/>
            <person name="Han X."/>
            <person name="Nelson W.C."/>
            <person name="Madupu R."/>
            <person name="Mohamoud Y."/>
            <person name="Holley T."/>
            <person name="Fedorova N."/>
            <person name="Khouri H."/>
            <person name="Bottomley S.P."/>
            <person name="Whittington R.J."/>
            <person name="Adler B."/>
            <person name="Songer J.G."/>
            <person name="Rood J.I."/>
            <person name="Paulsen I.T."/>
        </authorList>
    </citation>
    <scope>NUCLEOTIDE SEQUENCE [LARGE SCALE GENOMIC DNA]</scope>
    <source>
        <strain evidence="9 10">VCS1703A</strain>
    </source>
</reference>
<protein>
    <submittedName>
        <fullName evidence="9">Thiol:disulfide interchange protein DsbB</fullName>
    </submittedName>
</protein>
<dbReference type="GO" id="GO:0015035">
    <property type="term" value="F:protein-disulfide reductase activity"/>
    <property type="evidence" value="ECO:0007669"/>
    <property type="project" value="InterPro"/>
</dbReference>
<dbReference type="GO" id="GO:0005886">
    <property type="term" value="C:plasma membrane"/>
    <property type="evidence" value="ECO:0007669"/>
    <property type="project" value="UniProtKB-SubCell"/>
</dbReference>
<dbReference type="SUPFAM" id="SSF158442">
    <property type="entry name" value="DsbB-like"/>
    <property type="match status" value="1"/>
</dbReference>
<dbReference type="Gene3D" id="1.20.1550.10">
    <property type="entry name" value="DsbB-like"/>
    <property type="match status" value="1"/>
</dbReference>
<dbReference type="AlphaFoldDB" id="A5EV76"/>
<dbReference type="EMBL" id="CP000513">
    <property type="protein sequence ID" value="ABQ14170.1"/>
    <property type="molecule type" value="Genomic_DNA"/>
</dbReference>
<keyword evidence="4" id="KW-0813">Transport</keyword>
<dbReference type="OrthoDB" id="3711263at2"/>
<keyword evidence="6 8" id="KW-0472">Membrane</keyword>
<evidence type="ECO:0000256" key="8">
    <source>
        <dbReference type="SAM" id="Phobius"/>
    </source>
</evidence>
<feature type="transmembrane region" description="Helical" evidence="8">
    <location>
        <begin position="9"/>
        <end position="28"/>
    </location>
</feature>
<dbReference type="GO" id="GO:0006457">
    <property type="term" value="P:protein folding"/>
    <property type="evidence" value="ECO:0007669"/>
    <property type="project" value="InterPro"/>
</dbReference>
<evidence type="ECO:0000313" key="10">
    <source>
        <dbReference type="Proteomes" id="UP000000248"/>
    </source>
</evidence>
<dbReference type="InterPro" id="IPR023380">
    <property type="entry name" value="DsbB-like_sf"/>
</dbReference>
<dbReference type="InterPro" id="IPR003752">
    <property type="entry name" value="DiS_bond_form_DsbB/BdbC"/>
</dbReference>
<dbReference type="STRING" id="246195.DNO_0666"/>
<evidence type="ECO:0000256" key="6">
    <source>
        <dbReference type="ARBA" id="ARBA00023136"/>
    </source>
</evidence>
<name>A5EV76_DICNV</name>
<dbReference type="RefSeq" id="WP_012030999.1">
    <property type="nucleotide sequence ID" value="NC_009446.1"/>
</dbReference>
<keyword evidence="5 8" id="KW-1133">Transmembrane helix</keyword>
<dbReference type="PANTHER" id="PTHR36570:SF3">
    <property type="entry name" value="DISULFIDE BOND FORMATION PROTEIN B"/>
    <property type="match status" value="1"/>
</dbReference>
<evidence type="ECO:0000256" key="4">
    <source>
        <dbReference type="ARBA" id="ARBA00022982"/>
    </source>
</evidence>
<evidence type="ECO:0000256" key="1">
    <source>
        <dbReference type="ARBA" id="ARBA00004651"/>
    </source>
</evidence>
<dbReference type="Pfam" id="PF02600">
    <property type="entry name" value="DsbB"/>
    <property type="match status" value="1"/>
</dbReference>
<gene>
    <name evidence="9" type="primary">dsbB</name>
    <name evidence="9" type="ordered locus">DNO_0666</name>
</gene>
<evidence type="ECO:0000256" key="2">
    <source>
        <dbReference type="ARBA" id="ARBA00022475"/>
    </source>
</evidence>
<dbReference type="HOGENOM" id="CLU_098660_1_1_6"/>
<sequence length="169" mass="19030">MTDAQKRMTLAVCGLGSWGLILFSWLVLEKMLYLNPCHLCMMQRLAFLLIGLAFLLDAAFFPQSVWGSWLMKFLKYASIFLGIGLAARHLYIQSLPLEKAPKCGLDFWATLEHKGYLEGLWQSMQGTGSCAAKDTFLGLTIPTWSMMGFLVLLVIAVICENNKPLFRIK</sequence>
<comment type="subcellular location">
    <subcellularLocation>
        <location evidence="1">Cell membrane</location>
        <topology evidence="1">Multi-pass membrane protein</topology>
    </subcellularLocation>
</comment>
<proteinExistence type="predicted"/>
<feature type="transmembrane region" description="Helical" evidence="8">
    <location>
        <begin position="141"/>
        <end position="159"/>
    </location>
</feature>
<evidence type="ECO:0000256" key="3">
    <source>
        <dbReference type="ARBA" id="ARBA00022692"/>
    </source>
</evidence>
<organism evidence="9 10">
    <name type="scientific">Dichelobacter nodosus (strain VCS1703A)</name>
    <dbReference type="NCBI Taxonomy" id="246195"/>
    <lineage>
        <taxon>Bacteria</taxon>
        <taxon>Pseudomonadati</taxon>
        <taxon>Pseudomonadota</taxon>
        <taxon>Gammaproteobacteria</taxon>
        <taxon>Cardiobacteriales</taxon>
        <taxon>Cardiobacteriaceae</taxon>
        <taxon>Dichelobacter</taxon>
    </lineage>
</organism>
<evidence type="ECO:0000313" key="9">
    <source>
        <dbReference type="EMBL" id="ABQ14170.1"/>
    </source>
</evidence>
<feature type="transmembrane region" description="Helical" evidence="8">
    <location>
        <begin position="43"/>
        <end position="61"/>
    </location>
</feature>
<accession>A5EV76</accession>
<feature type="transmembrane region" description="Helical" evidence="8">
    <location>
        <begin position="73"/>
        <end position="92"/>
    </location>
</feature>
<dbReference type="Proteomes" id="UP000000248">
    <property type="component" value="Chromosome"/>
</dbReference>